<reference evidence="2 3" key="1">
    <citation type="journal article" date="2009" name="Nucleic Acids Res.">
        <title>Analysis of complete genome sequence of Neorickettsia risticii: causative agent of Potomac horse fever.</title>
        <authorList>
            <person name="Lin M."/>
            <person name="Zhang C."/>
            <person name="Gibson K."/>
            <person name="Rikihisa Y."/>
        </authorList>
    </citation>
    <scope>NUCLEOTIDE SEQUENCE [LARGE SCALE GENOMIC DNA]</scope>
    <source>
        <strain evidence="2 3">Illinois</strain>
    </source>
</reference>
<keyword evidence="3" id="KW-1185">Reference proteome</keyword>
<protein>
    <submittedName>
        <fullName evidence="2">Uncharacterized protein</fullName>
    </submittedName>
</protein>
<name>C6V5F2_NEORI</name>
<evidence type="ECO:0000313" key="3">
    <source>
        <dbReference type="Proteomes" id="UP000001627"/>
    </source>
</evidence>
<dbReference type="KEGG" id="nri:NRI_0643"/>
<sequence length="85" mass="9916">MRLPRRPKSISRTDKIEPRGSLAPCVRKKQEQIENYTQLLLNLHVNKPLEEQNSLLGEFQPHKLTLRGDPRSSNPFYCFAPFLDI</sequence>
<proteinExistence type="predicted"/>
<evidence type="ECO:0000256" key="1">
    <source>
        <dbReference type="SAM" id="MobiDB-lite"/>
    </source>
</evidence>
<evidence type="ECO:0000313" key="2">
    <source>
        <dbReference type="EMBL" id="ACT69619.1"/>
    </source>
</evidence>
<dbReference type="HOGENOM" id="CLU_2509265_0_0_5"/>
<gene>
    <name evidence="2" type="ordered locus">NRI_0643</name>
</gene>
<accession>C6V5F2</accession>
<dbReference type="EMBL" id="CP001431">
    <property type="protein sequence ID" value="ACT69619.1"/>
    <property type="molecule type" value="Genomic_DNA"/>
</dbReference>
<dbReference type="AlphaFoldDB" id="C6V5F2"/>
<organism evidence="2 3">
    <name type="scientific">Neorickettsia risticii (strain Illinois)</name>
    <dbReference type="NCBI Taxonomy" id="434131"/>
    <lineage>
        <taxon>Bacteria</taxon>
        <taxon>Pseudomonadati</taxon>
        <taxon>Pseudomonadota</taxon>
        <taxon>Alphaproteobacteria</taxon>
        <taxon>Rickettsiales</taxon>
        <taxon>Anaplasmataceae</taxon>
        <taxon>Neorickettsia</taxon>
    </lineage>
</organism>
<feature type="region of interest" description="Disordered" evidence="1">
    <location>
        <begin position="1"/>
        <end position="23"/>
    </location>
</feature>
<dbReference type="Proteomes" id="UP000001627">
    <property type="component" value="Chromosome"/>
</dbReference>